<sequence>MGHGQSGVLPLVQSTIWAVVALAVSAILMGLGPVFVRFSGVSPDASAFWRVALSAPLLGAVVFLMPAGSSSRSLDRPITPLSNRVGRLAGVLTGRGDAGLMILAGLLFAGDLVTCHMAIEMTTVGNAILLNNLAPVIIGLLGLFGVARKPGVMFWCGVPFAIIGGYFLFRASDAGAGSMRGDAFAVLAAFFYAGYLIVIARLRRHHNATSIMFWSTLTTVVALGIMMAIKGNFVLPPDITGWLSLLALAVLVHALGQGLVSVGLKRVDEATGSMILLLQPFVASILGAVILGEMLNQWHIMGSGSVIVALLIATRRRRTL</sequence>
<feature type="transmembrane region" description="Helical" evidence="1">
    <location>
        <begin position="241"/>
        <end position="262"/>
    </location>
</feature>
<accession>A0A1Y2LBG6</accession>
<dbReference type="EMBL" id="JFKB01000006">
    <property type="protein sequence ID" value="OSQ48015.1"/>
    <property type="molecule type" value="Genomic_DNA"/>
</dbReference>
<dbReference type="PANTHER" id="PTHR22911">
    <property type="entry name" value="ACYL-MALONYL CONDENSING ENZYME-RELATED"/>
    <property type="match status" value="1"/>
</dbReference>
<name>A0A1Y2LBG6_9PROT</name>
<keyword evidence="1" id="KW-0472">Membrane</keyword>
<dbReference type="SUPFAM" id="SSF103481">
    <property type="entry name" value="Multidrug resistance efflux transporter EmrE"/>
    <property type="match status" value="2"/>
</dbReference>
<dbReference type="STRING" id="1293890.TALK_10480"/>
<feature type="transmembrane region" description="Helical" evidence="1">
    <location>
        <begin position="181"/>
        <end position="199"/>
    </location>
</feature>
<reference evidence="3 4" key="1">
    <citation type="submission" date="2014-03" db="EMBL/GenBank/DDBJ databases">
        <title>The draft genome sequence of Thalassospira alkalitolerans JCM 18968.</title>
        <authorList>
            <person name="Lai Q."/>
            <person name="Shao Z."/>
        </authorList>
    </citation>
    <scope>NUCLEOTIDE SEQUENCE [LARGE SCALE GENOMIC DNA]</scope>
    <source>
        <strain evidence="3 4">JCM 18968</strain>
    </source>
</reference>
<proteinExistence type="predicted"/>
<organism evidence="3 4">
    <name type="scientific">Thalassospira alkalitolerans</name>
    <dbReference type="NCBI Taxonomy" id="1293890"/>
    <lineage>
        <taxon>Bacteria</taxon>
        <taxon>Pseudomonadati</taxon>
        <taxon>Pseudomonadota</taxon>
        <taxon>Alphaproteobacteria</taxon>
        <taxon>Rhodospirillales</taxon>
        <taxon>Thalassospiraceae</taxon>
        <taxon>Thalassospira</taxon>
    </lineage>
</organism>
<dbReference type="GO" id="GO:0016020">
    <property type="term" value="C:membrane"/>
    <property type="evidence" value="ECO:0007669"/>
    <property type="project" value="InterPro"/>
</dbReference>
<evidence type="ECO:0000313" key="4">
    <source>
        <dbReference type="Proteomes" id="UP000193396"/>
    </source>
</evidence>
<protein>
    <recommendedName>
        <fullName evidence="2">EamA domain-containing protein</fullName>
    </recommendedName>
</protein>
<feature type="transmembrane region" description="Helical" evidence="1">
    <location>
        <begin position="47"/>
        <end position="67"/>
    </location>
</feature>
<feature type="transmembrane region" description="Helical" evidence="1">
    <location>
        <begin position="211"/>
        <end position="229"/>
    </location>
</feature>
<keyword evidence="4" id="KW-1185">Reference proteome</keyword>
<keyword evidence="1" id="KW-1133">Transmembrane helix</keyword>
<feature type="transmembrane region" description="Helical" evidence="1">
    <location>
        <begin position="12"/>
        <end position="35"/>
    </location>
</feature>
<keyword evidence="1" id="KW-0812">Transmembrane</keyword>
<dbReference type="AlphaFoldDB" id="A0A1Y2LBG6"/>
<evidence type="ECO:0000256" key="1">
    <source>
        <dbReference type="SAM" id="Phobius"/>
    </source>
</evidence>
<dbReference type="InterPro" id="IPR000620">
    <property type="entry name" value="EamA_dom"/>
</dbReference>
<evidence type="ECO:0000259" key="2">
    <source>
        <dbReference type="Pfam" id="PF00892"/>
    </source>
</evidence>
<dbReference type="Pfam" id="PF00892">
    <property type="entry name" value="EamA"/>
    <property type="match status" value="1"/>
</dbReference>
<gene>
    <name evidence="3" type="ORF">TALK_10480</name>
</gene>
<dbReference type="Proteomes" id="UP000193396">
    <property type="component" value="Unassembled WGS sequence"/>
</dbReference>
<dbReference type="InterPro" id="IPR037185">
    <property type="entry name" value="EmrE-like"/>
</dbReference>
<feature type="transmembrane region" description="Helical" evidence="1">
    <location>
        <begin position="128"/>
        <end position="147"/>
    </location>
</feature>
<evidence type="ECO:0000313" key="3">
    <source>
        <dbReference type="EMBL" id="OSQ48015.1"/>
    </source>
</evidence>
<feature type="transmembrane region" description="Helical" evidence="1">
    <location>
        <begin position="274"/>
        <end position="292"/>
    </location>
</feature>
<comment type="caution">
    <text evidence="3">The sequence shown here is derived from an EMBL/GenBank/DDBJ whole genome shotgun (WGS) entry which is preliminary data.</text>
</comment>
<feature type="domain" description="EamA" evidence="2">
    <location>
        <begin position="180"/>
        <end position="313"/>
    </location>
</feature>
<feature type="transmembrane region" description="Helical" evidence="1">
    <location>
        <begin position="152"/>
        <end position="169"/>
    </location>
</feature>
<feature type="transmembrane region" description="Helical" evidence="1">
    <location>
        <begin position="298"/>
        <end position="314"/>
    </location>
</feature>